<sequence length="290" mass="31838">MCVLGRYVATELGLSVVQCPYLSLSVADLDACPLPSDNREQNSQADALANLGSALKTNSQMSIPLFVLQWPATLEERQSEEVSAIEDGVTWITPLVWYLEKDILPEDRQEARKIKKQAARYCISREQNSQADALANLGSALKTNSQMSIPLSRIHHRNSIVASFRAAECEIRTGTSSSLAWEGGVLSLHNQTFRVPKGTLGPYTIPRSKEETYDFPFELGFYGPDMISGSKRKSLGSHMTSGSRYDLQNLWVPIWPPGPSHLKTNLRVPDMISGSKGKPPGSPTTSGSQT</sequence>
<protein>
    <submittedName>
        <fullName evidence="2">Uncharacterized protein</fullName>
    </submittedName>
</protein>
<evidence type="ECO:0000256" key="1">
    <source>
        <dbReference type="SAM" id="MobiDB-lite"/>
    </source>
</evidence>
<dbReference type="PANTHER" id="PTHR48475:SF2">
    <property type="entry name" value="RIBONUCLEASE H"/>
    <property type="match status" value="1"/>
</dbReference>
<organism evidence="2 3">
    <name type="scientific">Brassica cretica</name>
    <name type="common">Mustard</name>
    <dbReference type="NCBI Taxonomy" id="69181"/>
    <lineage>
        <taxon>Eukaryota</taxon>
        <taxon>Viridiplantae</taxon>
        <taxon>Streptophyta</taxon>
        <taxon>Embryophyta</taxon>
        <taxon>Tracheophyta</taxon>
        <taxon>Spermatophyta</taxon>
        <taxon>Magnoliopsida</taxon>
        <taxon>eudicotyledons</taxon>
        <taxon>Gunneridae</taxon>
        <taxon>Pentapetalae</taxon>
        <taxon>rosids</taxon>
        <taxon>malvids</taxon>
        <taxon>Brassicales</taxon>
        <taxon>Brassicaceae</taxon>
        <taxon>Brassiceae</taxon>
        <taxon>Brassica</taxon>
    </lineage>
</organism>
<reference evidence="2 3" key="1">
    <citation type="journal article" date="2020" name="BMC Genomics">
        <title>Intraspecific diversification of the crop wild relative Brassica cretica Lam. using demographic model selection.</title>
        <authorList>
            <person name="Kioukis A."/>
            <person name="Michalopoulou V.A."/>
            <person name="Briers L."/>
            <person name="Pirintsos S."/>
            <person name="Studholme D.J."/>
            <person name="Pavlidis P."/>
            <person name="Sarris P.F."/>
        </authorList>
    </citation>
    <scope>NUCLEOTIDE SEQUENCE [LARGE SCALE GENOMIC DNA]</scope>
    <source>
        <strain evidence="3">cv. PFS-1207/04</strain>
    </source>
</reference>
<feature type="region of interest" description="Disordered" evidence="1">
    <location>
        <begin position="269"/>
        <end position="290"/>
    </location>
</feature>
<accession>A0ABQ7C766</accession>
<dbReference type="PANTHER" id="PTHR48475">
    <property type="entry name" value="RIBONUCLEASE H"/>
    <property type="match status" value="1"/>
</dbReference>
<keyword evidence="3" id="KW-1185">Reference proteome</keyword>
<gene>
    <name evidence="2" type="ORF">DY000_02007227</name>
</gene>
<name>A0ABQ7C766_BRACR</name>
<dbReference type="EMBL" id="QGKV02000832">
    <property type="protein sequence ID" value="KAF3547869.1"/>
    <property type="molecule type" value="Genomic_DNA"/>
</dbReference>
<proteinExistence type="predicted"/>
<evidence type="ECO:0000313" key="3">
    <source>
        <dbReference type="Proteomes" id="UP000266723"/>
    </source>
</evidence>
<dbReference type="Proteomes" id="UP000266723">
    <property type="component" value="Unassembled WGS sequence"/>
</dbReference>
<evidence type="ECO:0000313" key="2">
    <source>
        <dbReference type="EMBL" id="KAF3547869.1"/>
    </source>
</evidence>
<comment type="caution">
    <text evidence="2">The sequence shown here is derived from an EMBL/GenBank/DDBJ whole genome shotgun (WGS) entry which is preliminary data.</text>
</comment>